<dbReference type="GeneID" id="48276274"/>
<dbReference type="Proteomes" id="UP000255295">
    <property type="component" value="Unassembled WGS sequence"/>
</dbReference>
<dbReference type="SMART" id="SM00220">
    <property type="entry name" value="S_TKc"/>
    <property type="match status" value="1"/>
</dbReference>
<organism evidence="6 8">
    <name type="scientific">Lysinibacillus sphaericus</name>
    <name type="common">Bacillus sphaericus</name>
    <dbReference type="NCBI Taxonomy" id="1421"/>
    <lineage>
        <taxon>Bacteria</taxon>
        <taxon>Bacillati</taxon>
        <taxon>Bacillota</taxon>
        <taxon>Bacilli</taxon>
        <taxon>Bacillales</taxon>
        <taxon>Bacillaceae</taxon>
        <taxon>Lysinibacillus</taxon>
    </lineage>
</organism>
<dbReference type="EC" id="2.7.11.1" evidence="7"/>
<dbReference type="GO" id="GO:0005524">
    <property type="term" value="F:ATP binding"/>
    <property type="evidence" value="ECO:0007669"/>
    <property type="project" value="UniProtKB-KW"/>
</dbReference>
<dbReference type="PROSITE" id="PS50011">
    <property type="entry name" value="PROTEIN_KINASE_DOM"/>
    <property type="match status" value="1"/>
</dbReference>
<dbReference type="RefSeq" id="WP_024361259.1">
    <property type="nucleotide sequence ID" value="NZ_BJNS01000025.1"/>
</dbReference>
<dbReference type="InterPro" id="IPR045269">
    <property type="entry name" value="Atg1-like"/>
</dbReference>
<evidence type="ECO:0000256" key="2">
    <source>
        <dbReference type="ARBA" id="ARBA00022741"/>
    </source>
</evidence>
<keyword evidence="4" id="KW-0067">ATP-binding</keyword>
<dbReference type="GO" id="GO:0000407">
    <property type="term" value="C:phagophore assembly site"/>
    <property type="evidence" value="ECO:0007669"/>
    <property type="project" value="TreeGrafter"/>
</dbReference>
<dbReference type="Pfam" id="PF00069">
    <property type="entry name" value="Pkinase"/>
    <property type="match status" value="1"/>
</dbReference>
<dbReference type="GO" id="GO:0005776">
    <property type="term" value="C:autophagosome"/>
    <property type="evidence" value="ECO:0007669"/>
    <property type="project" value="TreeGrafter"/>
</dbReference>
<dbReference type="PROSITE" id="PS00108">
    <property type="entry name" value="PROTEIN_KINASE_ST"/>
    <property type="match status" value="1"/>
</dbReference>
<evidence type="ECO:0000259" key="5">
    <source>
        <dbReference type="PROSITE" id="PS50011"/>
    </source>
</evidence>
<dbReference type="Gene3D" id="1.10.510.10">
    <property type="entry name" value="Transferase(Phosphotransferase) domain 1"/>
    <property type="match status" value="1"/>
</dbReference>
<evidence type="ECO:0000256" key="4">
    <source>
        <dbReference type="ARBA" id="ARBA00022840"/>
    </source>
</evidence>
<dbReference type="PANTHER" id="PTHR24348:SF22">
    <property type="entry name" value="NON-SPECIFIC SERINE_THREONINE PROTEIN KINASE"/>
    <property type="match status" value="1"/>
</dbReference>
<dbReference type="AlphaFoldDB" id="A0A2S0JYV9"/>
<keyword evidence="1 7" id="KW-0808">Transferase</keyword>
<feature type="domain" description="Protein kinase" evidence="5">
    <location>
        <begin position="20"/>
        <end position="289"/>
    </location>
</feature>
<dbReference type="PANTHER" id="PTHR24348">
    <property type="entry name" value="SERINE/THREONINE-PROTEIN KINASE UNC-51-RELATED"/>
    <property type="match status" value="1"/>
</dbReference>
<gene>
    <name evidence="7" type="primary">spkD</name>
    <name evidence="6" type="ORF">LS41612_08660</name>
    <name evidence="7" type="ORF">NCTC10338_03013</name>
</gene>
<dbReference type="Proteomes" id="UP000238825">
    <property type="component" value="Chromosome"/>
</dbReference>
<reference evidence="6 8" key="1">
    <citation type="submission" date="2017-03" db="EMBL/GenBank/DDBJ databases">
        <title>The whole genome sequencing and assembly of Lysinibacillus sphaericus DSM 28T strain.</title>
        <authorList>
            <person name="Lee Y.-J."/>
            <person name="Yi H."/>
            <person name="Bahn Y.-S."/>
            <person name="Kim J.F."/>
            <person name="Lee D.-W."/>
        </authorList>
    </citation>
    <scope>NUCLEOTIDE SEQUENCE [LARGE SCALE GENOMIC DNA]</scope>
    <source>
        <strain evidence="6 8">DSM 28</strain>
    </source>
</reference>
<name>A0A2S0JYV9_LYSSH</name>
<sequence length="307" mass="35854">MIAIHSECCLSVHTTLKDTYIIKEILSTSKLSIVYLTEQVQTGEHRVIKEFFPSEIALRDLDNKTIIYRSPSKKQQFEELKDNFIHEAQILEQVNHKNIVEYVTHFEENNSVYIVMTLHKGTPMDKYLLDYQLNTRVQLFDTIFLPIIDALCHLHNKGIIHRDIKPNNIIIDKEGSPRLLDFGSAIYYETTINPTIYTTAGYSPIEQYSNQSEQGIYTDIFSLAATIYYSMTNIVPLDISQRVNDDQLVNIRNYNKNVSIVMARIIKWCLIVEPQKRCSSLKWVEMAILIEKFKQKMQNYLARYNNK</sequence>
<evidence type="ECO:0000256" key="1">
    <source>
        <dbReference type="ARBA" id="ARBA00022679"/>
    </source>
</evidence>
<keyword evidence="3 6" id="KW-0418">Kinase</keyword>
<dbReference type="CDD" id="cd14014">
    <property type="entry name" value="STKc_PknB_like"/>
    <property type="match status" value="1"/>
</dbReference>
<dbReference type="SUPFAM" id="SSF56112">
    <property type="entry name" value="Protein kinase-like (PK-like)"/>
    <property type="match status" value="1"/>
</dbReference>
<keyword evidence="2" id="KW-0547">Nucleotide-binding</keyword>
<evidence type="ECO:0000256" key="3">
    <source>
        <dbReference type="ARBA" id="ARBA00022777"/>
    </source>
</evidence>
<dbReference type="EMBL" id="CP019980">
    <property type="protein sequence ID" value="AVK96317.1"/>
    <property type="molecule type" value="Genomic_DNA"/>
</dbReference>
<dbReference type="GO" id="GO:0005829">
    <property type="term" value="C:cytosol"/>
    <property type="evidence" value="ECO:0007669"/>
    <property type="project" value="TreeGrafter"/>
</dbReference>
<dbReference type="GO" id="GO:0004674">
    <property type="term" value="F:protein serine/threonine kinase activity"/>
    <property type="evidence" value="ECO:0007669"/>
    <property type="project" value="UniProtKB-KW"/>
</dbReference>
<evidence type="ECO:0000313" key="6">
    <source>
        <dbReference type="EMBL" id="AVK96317.1"/>
    </source>
</evidence>
<evidence type="ECO:0000313" key="7">
    <source>
        <dbReference type="EMBL" id="SUV17901.1"/>
    </source>
</evidence>
<protein>
    <submittedName>
        <fullName evidence="6 7">Serine/threonine protein kinase</fullName>
        <ecNumber evidence="7">2.7.11.1</ecNumber>
    </submittedName>
</protein>
<dbReference type="EMBL" id="UFSZ01000001">
    <property type="protein sequence ID" value="SUV17901.1"/>
    <property type="molecule type" value="Genomic_DNA"/>
</dbReference>
<evidence type="ECO:0000313" key="8">
    <source>
        <dbReference type="Proteomes" id="UP000238825"/>
    </source>
</evidence>
<evidence type="ECO:0000313" key="9">
    <source>
        <dbReference type="Proteomes" id="UP000255295"/>
    </source>
</evidence>
<proteinExistence type="predicted"/>
<dbReference type="GO" id="GO:0016020">
    <property type="term" value="C:membrane"/>
    <property type="evidence" value="ECO:0007669"/>
    <property type="project" value="TreeGrafter"/>
</dbReference>
<reference evidence="7 9" key="2">
    <citation type="submission" date="2018-06" db="EMBL/GenBank/DDBJ databases">
        <authorList>
            <consortium name="Pathogen Informatics"/>
            <person name="Doyle S."/>
        </authorList>
    </citation>
    <scope>NUCLEOTIDE SEQUENCE [LARGE SCALE GENOMIC DNA]</scope>
    <source>
        <strain evidence="7 9">NCTC10338</strain>
    </source>
</reference>
<accession>A0A2S0JYV9</accession>
<dbReference type="InterPro" id="IPR011009">
    <property type="entry name" value="Kinase-like_dom_sf"/>
</dbReference>
<keyword evidence="6" id="KW-0723">Serine/threonine-protein kinase</keyword>
<dbReference type="InterPro" id="IPR000719">
    <property type="entry name" value="Prot_kinase_dom"/>
</dbReference>
<dbReference type="InterPro" id="IPR008271">
    <property type="entry name" value="Ser/Thr_kinase_AS"/>
</dbReference>